<dbReference type="EMBL" id="LCUC01000408">
    <property type="protein sequence ID" value="KKY31156.1"/>
    <property type="molecule type" value="Genomic_DNA"/>
</dbReference>
<keyword evidence="3" id="KW-1185">Reference proteome</keyword>
<dbReference type="AlphaFoldDB" id="A0A0G2FAD6"/>
<reference evidence="2 3" key="1">
    <citation type="submission" date="2015-05" db="EMBL/GenBank/DDBJ databases">
        <title>Distinctive expansion of gene families associated with plant cell wall degradation and secondary metabolism in the genomes of grapevine trunk pathogens.</title>
        <authorList>
            <person name="Lawrence D.P."/>
            <person name="Travadon R."/>
            <person name="Rolshausen P.E."/>
            <person name="Baumgartner K."/>
        </authorList>
    </citation>
    <scope>NUCLEOTIDE SEQUENCE [LARGE SCALE GENOMIC DNA]</scope>
    <source>
        <strain evidence="2">DA912</strain>
    </source>
</reference>
<dbReference type="SMART" id="SM00225">
    <property type="entry name" value="BTB"/>
    <property type="match status" value="1"/>
</dbReference>
<dbReference type="CDD" id="cd18186">
    <property type="entry name" value="BTB_POZ_ZBTB_KLHL-like"/>
    <property type="match status" value="1"/>
</dbReference>
<dbReference type="Pfam" id="PF00651">
    <property type="entry name" value="BTB"/>
    <property type="match status" value="1"/>
</dbReference>
<dbReference type="InterPro" id="IPR000210">
    <property type="entry name" value="BTB/POZ_dom"/>
</dbReference>
<organism evidence="2 3">
    <name type="scientific">Diaporthe ampelina</name>
    <dbReference type="NCBI Taxonomy" id="1214573"/>
    <lineage>
        <taxon>Eukaryota</taxon>
        <taxon>Fungi</taxon>
        <taxon>Dikarya</taxon>
        <taxon>Ascomycota</taxon>
        <taxon>Pezizomycotina</taxon>
        <taxon>Sordariomycetes</taxon>
        <taxon>Sordariomycetidae</taxon>
        <taxon>Diaporthales</taxon>
        <taxon>Diaporthaceae</taxon>
        <taxon>Diaporthe</taxon>
    </lineage>
</organism>
<accession>A0A0G2FAD6</accession>
<gene>
    <name evidence="2" type="ORF">UCDDA912_g08879</name>
</gene>
<protein>
    <submittedName>
        <fullName evidence="2">Putative btb poz domain-containing protein</fullName>
    </submittedName>
</protein>
<dbReference type="InterPro" id="IPR011333">
    <property type="entry name" value="SKP1/BTB/POZ_sf"/>
</dbReference>
<dbReference type="Gene3D" id="3.30.710.10">
    <property type="entry name" value="Potassium Channel Kv1.1, Chain A"/>
    <property type="match status" value="1"/>
</dbReference>
<dbReference type="PANTHER" id="PTHR47843:SF5">
    <property type="entry name" value="BTB_POZ DOMAIN PROTEIN"/>
    <property type="match status" value="1"/>
</dbReference>
<dbReference type="OrthoDB" id="6359816at2759"/>
<evidence type="ECO:0000313" key="3">
    <source>
        <dbReference type="Proteomes" id="UP000034680"/>
    </source>
</evidence>
<proteinExistence type="predicted"/>
<sequence length="234" mass="26779">MPNATENEGLKALRAHNLKYERIPFLTPTTIPNERADLLNRLLETGEFSDFSVVCDDRTWKAHKAILCRIEYFNKVITSGLKESQENQINIPNFRPFEIDLLLRYIYHPRVDVEAACDQNPPETFLEICVRLWQLGDYYGIETLAASAQEQLRKRTERYIAEAGHVAEMLKLVPFVGELEGAIRVAWDPEKAPGPHRRLLVSLCQALGPYLRGYPVILALFDEIPEFASELPVL</sequence>
<evidence type="ECO:0000313" key="2">
    <source>
        <dbReference type="EMBL" id="KKY31156.1"/>
    </source>
</evidence>
<dbReference type="PANTHER" id="PTHR47843">
    <property type="entry name" value="BTB DOMAIN-CONTAINING PROTEIN-RELATED"/>
    <property type="match status" value="1"/>
</dbReference>
<comment type="caution">
    <text evidence="2">The sequence shown here is derived from an EMBL/GenBank/DDBJ whole genome shotgun (WGS) entry which is preliminary data.</text>
</comment>
<evidence type="ECO:0000259" key="1">
    <source>
        <dbReference type="PROSITE" id="PS50097"/>
    </source>
</evidence>
<name>A0A0G2FAD6_9PEZI</name>
<dbReference type="PROSITE" id="PS50097">
    <property type="entry name" value="BTB"/>
    <property type="match status" value="1"/>
</dbReference>
<dbReference type="SUPFAM" id="SSF54695">
    <property type="entry name" value="POZ domain"/>
    <property type="match status" value="1"/>
</dbReference>
<feature type="domain" description="BTB" evidence="1">
    <location>
        <begin position="49"/>
        <end position="115"/>
    </location>
</feature>
<reference evidence="2 3" key="2">
    <citation type="submission" date="2015-05" db="EMBL/GenBank/DDBJ databases">
        <authorList>
            <person name="Morales-Cruz A."/>
            <person name="Amrine K.C."/>
            <person name="Cantu D."/>
        </authorList>
    </citation>
    <scope>NUCLEOTIDE SEQUENCE [LARGE SCALE GENOMIC DNA]</scope>
    <source>
        <strain evidence="2">DA912</strain>
    </source>
</reference>
<dbReference type="Proteomes" id="UP000034680">
    <property type="component" value="Unassembled WGS sequence"/>
</dbReference>
<dbReference type="STRING" id="1214573.A0A0G2FAD6"/>